<evidence type="ECO:0000313" key="3">
    <source>
        <dbReference type="Proteomes" id="UP000006352"/>
    </source>
</evidence>
<dbReference type="GeneID" id="24101863"/>
<dbReference type="AlphaFoldDB" id="J7SCW2"/>
<organism evidence="2 3">
    <name type="scientific">Fibroporia radiculosa</name>
    <dbReference type="NCBI Taxonomy" id="599839"/>
    <lineage>
        <taxon>Eukaryota</taxon>
        <taxon>Fungi</taxon>
        <taxon>Dikarya</taxon>
        <taxon>Basidiomycota</taxon>
        <taxon>Agaricomycotina</taxon>
        <taxon>Agaricomycetes</taxon>
        <taxon>Polyporales</taxon>
        <taxon>Fibroporiaceae</taxon>
        <taxon>Fibroporia</taxon>
    </lineage>
</organism>
<sequence length="338" mass="37369">MSGLQRVPTPYPSHLQTLEECFTAGIIEMPVPIRPILSFPSHQESDDSSLEFLEDGGFRYPIAPLTNVTHQPFLIPNSSDSSTNNTVVLHQFPGPLEVPQNTSEASTGTYHGVPIQFFTSSSPMNVLSSPDPDHPPAESLTPDSPSMPPLASNASDNGSLAYAPNLQLLANVSKYIMASEGGHSSDPQEFVIYSDKMIQCPNNNVTRMWQTIPFNTSTPIQDVDPLEQVMPHFPRAYTHSVSQPPMGVPINTLRTTDPVGNWNSSDKEWEEDTWEYLLMQDNNLLESLWALLQDIRDPGVIDKADWFRAVNAKIGLLLAAQRSIGAKLLHTEEEMSQC</sequence>
<dbReference type="EMBL" id="HE797586">
    <property type="protein sequence ID" value="CCM06963.1"/>
    <property type="molecule type" value="Genomic_DNA"/>
</dbReference>
<evidence type="ECO:0000256" key="1">
    <source>
        <dbReference type="SAM" id="MobiDB-lite"/>
    </source>
</evidence>
<accession>J7SCW2</accession>
<dbReference type="InParanoid" id="J7SCW2"/>
<feature type="region of interest" description="Disordered" evidence="1">
    <location>
        <begin position="122"/>
        <end position="158"/>
    </location>
</feature>
<keyword evidence="3" id="KW-1185">Reference proteome</keyword>
<dbReference type="RefSeq" id="XP_012176984.1">
    <property type="nucleotide sequence ID" value="XM_012321594.1"/>
</dbReference>
<name>J7SCW2_9APHY</name>
<gene>
    <name evidence="2" type="ORF">FIBRA_09277</name>
</gene>
<reference evidence="2 3" key="1">
    <citation type="journal article" date="2012" name="Appl. Environ. Microbiol.">
        <title>Short-read sequencing for genomic analysis of the brown rot fungus Fibroporia radiculosa.</title>
        <authorList>
            <person name="Tang J.D."/>
            <person name="Perkins A.D."/>
            <person name="Sonstegard T.S."/>
            <person name="Schroeder S.G."/>
            <person name="Burgess S.C."/>
            <person name="Diehl S.V."/>
        </authorList>
    </citation>
    <scope>NUCLEOTIDE SEQUENCE [LARGE SCALE GENOMIC DNA]</scope>
    <source>
        <strain evidence="2 3">TFFH 294</strain>
    </source>
</reference>
<dbReference type="HOGENOM" id="CLU_049341_0_0_1"/>
<protein>
    <submittedName>
        <fullName evidence="2">Uncharacterized protein</fullName>
    </submittedName>
</protein>
<evidence type="ECO:0000313" key="2">
    <source>
        <dbReference type="EMBL" id="CCM06963.1"/>
    </source>
</evidence>
<dbReference type="Proteomes" id="UP000006352">
    <property type="component" value="Unassembled WGS sequence"/>
</dbReference>
<proteinExistence type="predicted"/>